<gene>
    <name evidence="1" type="ORF">ADM90_07195</name>
</gene>
<reference evidence="1 2" key="1">
    <citation type="submission" date="2015-07" db="EMBL/GenBank/DDBJ databases">
        <title>Genome sequencing project for genomic taxonomy and phylogenomics of Bacillus-like bacteria.</title>
        <authorList>
            <person name="Liu B."/>
            <person name="Wang J."/>
            <person name="Zhu Y."/>
            <person name="Liu G."/>
            <person name="Chen Q."/>
            <person name="Chen Z."/>
            <person name="Che J."/>
            <person name="Ge C."/>
            <person name="Shi H."/>
            <person name="Pan Z."/>
            <person name="Liu X."/>
        </authorList>
    </citation>
    <scope>NUCLEOTIDE SEQUENCE [LARGE SCALE GENOMIC DNA]</scope>
    <source>
        <strain evidence="1 2">DSM 54</strain>
    </source>
</reference>
<dbReference type="Proteomes" id="UP000037977">
    <property type="component" value="Unassembled WGS sequence"/>
</dbReference>
<evidence type="ECO:0000313" key="1">
    <source>
        <dbReference type="EMBL" id="KOY83076.1"/>
    </source>
</evidence>
<comment type="caution">
    <text evidence="1">The sequence shown here is derived from an EMBL/GenBank/DDBJ whole genome shotgun (WGS) entry which is preliminary data.</text>
</comment>
<proteinExistence type="predicted"/>
<accession>A0A0M9DLW3</accession>
<keyword evidence="2" id="KW-1185">Reference proteome</keyword>
<name>A0A0M9DLW3_9BACI</name>
<sequence>MNGVLKVRKGSLVEVVMEFGTDKQKACVLERKKWRKESHEALIKVLDSKFGVVDVVGKGYKMEFILDEEFDVERDIIDGRASNGQGQVPLKYEQAFPIMVIVYLLNRSGSKPLTVNNWLLNIGIITEEMFQASKLRYSLSALEKESDKLVKNKVIESGQGYLIDDYIKREIGRLQKYFMGVIQKLVKAKIITHQPYKMAKCEVPYLNEYFDEELGEWVRQETIETKYIELSSHVVSKIAKMECNLQNSPKFRELTLDEIRRYRNKPIVKEYWTEYKKQLNLITNEQGERLYIVIPYEAHALFVRAGINPILKWLEKNNKEELVYYNSDETKYFLENRVDFHRALSKYVVDLAEDRQDKFQKKSVNEFGGKANIHKFEDNKYKVAHDLMIKGLYVEAYYKLQEYYGQTFK</sequence>
<dbReference type="EMBL" id="LGCI01000005">
    <property type="protein sequence ID" value="KOY83076.1"/>
    <property type="molecule type" value="Genomic_DNA"/>
</dbReference>
<dbReference type="PATRIC" id="fig|33935.3.peg.883"/>
<protein>
    <submittedName>
        <fullName evidence="1">Uncharacterized protein</fullName>
    </submittedName>
</protein>
<organism evidence="1 2">
    <name type="scientific">Lysinibacillus macroides</name>
    <dbReference type="NCBI Taxonomy" id="33935"/>
    <lineage>
        <taxon>Bacteria</taxon>
        <taxon>Bacillati</taxon>
        <taxon>Bacillota</taxon>
        <taxon>Bacilli</taxon>
        <taxon>Bacillales</taxon>
        <taxon>Bacillaceae</taxon>
        <taxon>Lysinibacillus</taxon>
    </lineage>
</organism>
<dbReference type="AlphaFoldDB" id="A0A0M9DLW3"/>
<evidence type="ECO:0000313" key="2">
    <source>
        <dbReference type="Proteomes" id="UP000037977"/>
    </source>
</evidence>